<evidence type="ECO:0000256" key="2">
    <source>
        <dbReference type="ARBA" id="ARBA00023015"/>
    </source>
</evidence>
<keyword evidence="3" id="KW-0804">Transcription</keyword>
<dbReference type="GO" id="GO:0045892">
    <property type="term" value="P:negative regulation of DNA-templated transcription"/>
    <property type="evidence" value="ECO:0007669"/>
    <property type="project" value="TreeGrafter"/>
</dbReference>
<evidence type="ECO:0000259" key="4">
    <source>
        <dbReference type="Pfam" id="PF01628"/>
    </source>
</evidence>
<reference evidence="5" key="1">
    <citation type="submission" date="2015-06" db="EMBL/GenBank/DDBJ databases">
        <authorList>
            <person name="Joergensen T."/>
        </authorList>
    </citation>
    <scope>NUCLEOTIDE SEQUENCE</scope>
    <source>
        <strain evidence="5">RGRH0120</strain>
    </source>
</reference>
<dbReference type="InterPro" id="IPR029016">
    <property type="entry name" value="GAF-like_dom_sf"/>
</dbReference>
<dbReference type="EMBL" id="LN852810">
    <property type="protein sequence ID" value="CRY93984.1"/>
    <property type="molecule type" value="Genomic_DNA"/>
</dbReference>
<evidence type="ECO:0000313" key="5">
    <source>
        <dbReference type="EMBL" id="CRY93984.1"/>
    </source>
</evidence>
<dbReference type="InterPro" id="IPR021153">
    <property type="entry name" value="HrcA_C"/>
</dbReference>
<accession>A0A0H5PXU9</accession>
<feature type="domain" description="Heat-inducible transcription repressor HrcA C-terminal" evidence="4">
    <location>
        <begin position="7"/>
        <end position="115"/>
    </location>
</feature>
<dbReference type="PANTHER" id="PTHR34824">
    <property type="entry name" value="HEAT-INDUCIBLE TRANSCRIPTION REPRESSOR HRCA"/>
    <property type="match status" value="1"/>
</dbReference>
<dbReference type="AlphaFoldDB" id="A0A0H5PXU9"/>
<evidence type="ECO:0000256" key="3">
    <source>
        <dbReference type="ARBA" id="ARBA00023163"/>
    </source>
</evidence>
<organism evidence="5">
    <name type="scientific">uncultured prokaryote</name>
    <dbReference type="NCBI Taxonomy" id="198431"/>
    <lineage>
        <taxon>unclassified sequences</taxon>
        <taxon>environmental samples</taxon>
    </lineage>
</organism>
<protein>
    <recommendedName>
        <fullName evidence="4">Heat-inducible transcription repressor HrcA C-terminal domain-containing protein</fullName>
    </recommendedName>
</protein>
<dbReference type="InterPro" id="IPR002571">
    <property type="entry name" value="HrcA"/>
</dbReference>
<keyword evidence="2" id="KW-0805">Transcription regulation</keyword>
<dbReference type="PANTHER" id="PTHR34824:SF1">
    <property type="entry name" value="HEAT-INDUCIBLE TRANSCRIPTION REPRESSOR HRCA"/>
    <property type="match status" value="1"/>
</dbReference>
<reference evidence="5" key="2">
    <citation type="submission" date="2015-07" db="EMBL/GenBank/DDBJ databases">
        <title>Plasmids, circular viruses and viroids from rat gut.</title>
        <authorList>
            <person name="Jorgensen T.J."/>
            <person name="Hansen M.A."/>
            <person name="Xu Z."/>
            <person name="Tabak M.A."/>
            <person name="Sorensen S.J."/>
            <person name="Hansen L.H."/>
        </authorList>
    </citation>
    <scope>NUCLEOTIDE SEQUENCE</scope>
    <source>
        <strain evidence="5">RGRH0120</strain>
    </source>
</reference>
<dbReference type="SUPFAM" id="SSF55781">
    <property type="entry name" value="GAF domain-like"/>
    <property type="match status" value="1"/>
</dbReference>
<dbReference type="GO" id="GO:0003677">
    <property type="term" value="F:DNA binding"/>
    <property type="evidence" value="ECO:0007669"/>
    <property type="project" value="InterPro"/>
</dbReference>
<proteinExistence type="predicted"/>
<keyword evidence="1" id="KW-0678">Repressor</keyword>
<dbReference type="Gene3D" id="3.30.450.40">
    <property type="match status" value="1"/>
</dbReference>
<dbReference type="Pfam" id="PF01628">
    <property type="entry name" value="HrcA"/>
    <property type="match status" value="1"/>
</dbReference>
<sequence length="144" mass="15550">MVPALLLNRVVDYAADLLEETSQKQVYVGGASQLLKIPEFRDLDKAHDLMHFMSDSSAQLPIPAGDAPMQILIGPENVSEALKESSVVVASYDIGDGMRGLVGVVGPTRMDYAAVAARLSFFAESLTKMFGKAQQLPPKEEQTP</sequence>
<name>A0A0H5PXU9_9ZZZZ</name>
<evidence type="ECO:0000256" key="1">
    <source>
        <dbReference type="ARBA" id="ARBA00022491"/>
    </source>
</evidence>